<dbReference type="EMBL" id="HBNS01013198">
    <property type="protein sequence ID" value="CAE4599096.1"/>
    <property type="molecule type" value="Transcribed_RNA"/>
</dbReference>
<proteinExistence type="predicted"/>
<feature type="region of interest" description="Disordered" evidence="1">
    <location>
        <begin position="384"/>
        <end position="406"/>
    </location>
</feature>
<feature type="compositionally biased region" description="Polar residues" evidence="1">
    <location>
        <begin position="332"/>
        <end position="342"/>
    </location>
</feature>
<organism evidence="2">
    <name type="scientific">Ditylum brightwellii</name>
    <dbReference type="NCBI Taxonomy" id="49249"/>
    <lineage>
        <taxon>Eukaryota</taxon>
        <taxon>Sar</taxon>
        <taxon>Stramenopiles</taxon>
        <taxon>Ochrophyta</taxon>
        <taxon>Bacillariophyta</taxon>
        <taxon>Mediophyceae</taxon>
        <taxon>Lithodesmiophycidae</taxon>
        <taxon>Lithodesmiales</taxon>
        <taxon>Lithodesmiaceae</taxon>
        <taxon>Ditylum</taxon>
    </lineage>
</organism>
<evidence type="ECO:0000313" key="2">
    <source>
        <dbReference type="EMBL" id="CAE4599096.1"/>
    </source>
</evidence>
<protein>
    <submittedName>
        <fullName evidence="2">Uncharacterized protein</fullName>
    </submittedName>
</protein>
<name>A0A7S4QZU5_9STRA</name>
<dbReference type="AlphaFoldDB" id="A0A7S4QZU5"/>
<accession>A0A7S4QZU5</accession>
<evidence type="ECO:0000256" key="1">
    <source>
        <dbReference type="SAM" id="MobiDB-lite"/>
    </source>
</evidence>
<feature type="compositionally biased region" description="Low complexity" evidence="1">
    <location>
        <begin position="115"/>
        <end position="125"/>
    </location>
</feature>
<feature type="region of interest" description="Disordered" evidence="1">
    <location>
        <begin position="323"/>
        <end position="342"/>
    </location>
</feature>
<sequence length="507" mass="56560">MPSPTTSPTFALGQLVDVASRTWAGINRPGGVGRIIEVHSTSDNITHVDVKYILGGCDKQVEVCFVKSQVESESGGRGKRRRRNVVEPVVSCTPPKKRATGKNKGEVTTPPRPASPESDSSADSPPSEPLKNRPVTTQPVKRGRSPATKTPTARKGRGGGKRKQYVVVPTVSLSPPSSSANQKVVYDVEEEIQRIDKNLAEPVPEAKRVLPAKQVAKSRATKQRRVSVSPPPTKEKVTAPKTKKMILKEKTATPSTKTNVAPPVKFNSLAFVKAKQEEECRKREATHQNMMRRKLTAPRIMIHDDTKKPKQTLSTKTVKTDNKPISIALDPPSSSNNKPAIITNTENKKTPLRVVFEQNSNAAAAFVGDIVGVKKKTVHKIIPKDRTEEEKKEEEKKEENGKKKDGLDVKLDERRNTLFVSFLNQIMMKKQIDEMQIDDILSKSNGLLRSDQNKEKNDDTPLFSINPVEEDEKAKYFTELEIRSYLKRLHDNDRIMVTWDTGTVYRI</sequence>
<gene>
    <name evidence="2" type="ORF">DBRI00130_LOCUS10652</name>
</gene>
<reference evidence="2" key="1">
    <citation type="submission" date="2021-01" db="EMBL/GenBank/DDBJ databases">
        <authorList>
            <person name="Corre E."/>
            <person name="Pelletier E."/>
            <person name="Niang G."/>
            <person name="Scheremetjew M."/>
            <person name="Finn R."/>
            <person name="Kale V."/>
            <person name="Holt S."/>
            <person name="Cochrane G."/>
            <person name="Meng A."/>
            <person name="Brown T."/>
            <person name="Cohen L."/>
        </authorList>
    </citation>
    <scope>NUCLEOTIDE SEQUENCE</scope>
    <source>
        <strain evidence="2">GSO104</strain>
    </source>
</reference>
<feature type="region of interest" description="Disordered" evidence="1">
    <location>
        <begin position="70"/>
        <end position="182"/>
    </location>
</feature>
<feature type="region of interest" description="Disordered" evidence="1">
    <location>
        <begin position="210"/>
        <end position="241"/>
    </location>
</feature>
<feature type="compositionally biased region" description="Basic residues" evidence="1">
    <location>
        <begin position="152"/>
        <end position="164"/>
    </location>
</feature>
<feature type="compositionally biased region" description="Low complexity" evidence="1">
    <location>
        <begin position="166"/>
        <end position="179"/>
    </location>
</feature>